<dbReference type="InterPro" id="IPR012337">
    <property type="entry name" value="RNaseH-like_sf"/>
</dbReference>
<reference evidence="6" key="1">
    <citation type="submission" date="2018-02" db="EMBL/GenBank/DDBJ databases">
        <authorList>
            <person name="Cohen D.B."/>
            <person name="Kent A.D."/>
        </authorList>
    </citation>
    <scope>NUCLEOTIDE SEQUENCE</scope>
</reference>
<keyword evidence="1" id="KW-0433">Leucine-rich repeat</keyword>
<dbReference type="GO" id="GO:0004523">
    <property type="term" value="F:RNA-DNA hybrid ribonuclease activity"/>
    <property type="evidence" value="ECO:0007669"/>
    <property type="project" value="InterPro"/>
</dbReference>
<dbReference type="GO" id="GO:0003676">
    <property type="term" value="F:nucleic acid binding"/>
    <property type="evidence" value="ECO:0007669"/>
    <property type="project" value="InterPro"/>
</dbReference>
<dbReference type="InterPro" id="IPR032675">
    <property type="entry name" value="LRR_dom_sf"/>
</dbReference>
<evidence type="ECO:0000313" key="6">
    <source>
        <dbReference type="EMBL" id="SPD32632.1"/>
    </source>
</evidence>
<gene>
    <name evidence="6" type="ORF">FSB_LOCUS60514</name>
</gene>
<accession>A0A2N9J5Z6</accession>
<dbReference type="AlphaFoldDB" id="A0A2N9J5Z6"/>
<evidence type="ECO:0008006" key="7">
    <source>
        <dbReference type="Google" id="ProtNLM"/>
    </source>
</evidence>
<dbReference type="PANTHER" id="PTHR33116">
    <property type="entry name" value="REVERSE TRANSCRIPTASE ZINC-BINDING DOMAIN-CONTAINING PROTEIN-RELATED-RELATED"/>
    <property type="match status" value="1"/>
</dbReference>
<dbReference type="Pfam" id="PF08263">
    <property type="entry name" value="LRRNT_2"/>
    <property type="match status" value="1"/>
</dbReference>
<dbReference type="CDD" id="cd06222">
    <property type="entry name" value="RNase_H_like"/>
    <property type="match status" value="1"/>
</dbReference>
<dbReference type="SUPFAM" id="SSF52058">
    <property type="entry name" value="L domain-like"/>
    <property type="match status" value="1"/>
</dbReference>
<protein>
    <recommendedName>
        <fullName evidence="7">RNase H type-1 domain-containing protein</fullName>
    </recommendedName>
</protein>
<dbReference type="InterPro" id="IPR044730">
    <property type="entry name" value="RNase_H-like_dom_plant"/>
</dbReference>
<dbReference type="Gene3D" id="3.30.420.10">
    <property type="entry name" value="Ribonuclease H-like superfamily/Ribonuclease H"/>
    <property type="match status" value="1"/>
</dbReference>
<evidence type="ECO:0000256" key="2">
    <source>
        <dbReference type="ARBA" id="ARBA00022737"/>
    </source>
</evidence>
<dbReference type="Pfam" id="PF13966">
    <property type="entry name" value="zf-RVT"/>
    <property type="match status" value="1"/>
</dbReference>
<sequence length="765" mass="86400">MQEELKDILGVPSIQQYEKYLGLPSLVGKEKITCFSQIKERVWSKIKGWKEKLLSQAGREILIKAVVQAIPTYTMNCFKLPVTLCKDIEGLIRRFWWGQKGDERKIHWLRWEKLCQPKSMGGLGFRELQKFNIALLAKQFWRLMQCKDSLIFKVFSAKFFPTGNILEASTKTKGSFAWRSILKAKDLILKGTSWRVGDGTQICIKNTNWLLDEGHRRIISPVTALPPDAKCEVGIIYCFKDYRVSTPGCSRHEEPDSLWKTIWAAQVPAKIKTFLWRACQESLPTKYGLYRRRVVPHPFCEDCSNQVEDGLHALWSCPILSQSWNQIPEFSEFRQTSFPSFSTLARQILKNEASPAKWKPPAFNSFKANFDGAFSKESNADGIGVVIRDKQGLVIATLSQKVHACHSAEMIEALAAKRAVHFAIEVGLTDVEFEGDAENLIRDLNKPEAIHNAYGLILEDTKTMLQGFSCYSVSHIRHSGNNVAHALARRAFNWVGDGNMWCVERERQALLEFKKGLIDDNNRLSSWGSEDAKKNCCSWEGVQCSNQTGHVLELHLDSYWLRANDWLKVVSCLPKLSVLKLFDCDLPPITPSSLKDINSSKSLTHLDLSENPRITSSIFPWLYNSSTNLASLDLSSNQLQGSIPNDFGNLNSLEQLILQGTQLQSFDPLKFIGNRRLCGLPLIEKCPGDVTSNTTTNGGSKSYQQDGDEFWKCLYAGLVVCDNGSAHCKIAKDVSQLKATAIPLKEILGLRYYMIFFFLGTHAMV</sequence>
<evidence type="ECO:0000259" key="4">
    <source>
        <dbReference type="Pfam" id="PF13456"/>
    </source>
</evidence>
<evidence type="ECO:0000259" key="3">
    <source>
        <dbReference type="Pfam" id="PF08263"/>
    </source>
</evidence>
<dbReference type="InterPro" id="IPR001611">
    <property type="entry name" value="Leu-rich_rpt"/>
</dbReference>
<name>A0A2N9J5Z6_FAGSY</name>
<dbReference type="SUPFAM" id="SSF53098">
    <property type="entry name" value="Ribonuclease H-like"/>
    <property type="match status" value="1"/>
</dbReference>
<feature type="domain" description="RNase H type-1" evidence="4">
    <location>
        <begin position="369"/>
        <end position="491"/>
    </location>
</feature>
<feature type="domain" description="Leucine-rich repeat-containing N-terminal plant-type" evidence="3">
    <location>
        <begin position="505"/>
        <end position="545"/>
    </location>
</feature>
<feature type="domain" description="Reverse transcriptase zinc-binding" evidence="5">
    <location>
        <begin position="251"/>
        <end position="324"/>
    </location>
</feature>
<dbReference type="InterPro" id="IPR002156">
    <property type="entry name" value="RNaseH_domain"/>
</dbReference>
<dbReference type="Pfam" id="PF13456">
    <property type="entry name" value="RVT_3"/>
    <property type="match status" value="1"/>
</dbReference>
<proteinExistence type="predicted"/>
<keyword evidence="2" id="KW-0677">Repeat</keyword>
<evidence type="ECO:0000259" key="5">
    <source>
        <dbReference type="Pfam" id="PF13966"/>
    </source>
</evidence>
<dbReference type="InterPro" id="IPR026960">
    <property type="entry name" value="RVT-Znf"/>
</dbReference>
<evidence type="ECO:0000256" key="1">
    <source>
        <dbReference type="ARBA" id="ARBA00022614"/>
    </source>
</evidence>
<dbReference type="PANTHER" id="PTHR33116:SF86">
    <property type="entry name" value="REVERSE TRANSCRIPTASE DOMAIN-CONTAINING PROTEIN"/>
    <property type="match status" value="1"/>
</dbReference>
<dbReference type="InterPro" id="IPR036397">
    <property type="entry name" value="RNaseH_sf"/>
</dbReference>
<dbReference type="InterPro" id="IPR013210">
    <property type="entry name" value="LRR_N_plant-typ"/>
</dbReference>
<dbReference type="Gene3D" id="3.80.10.10">
    <property type="entry name" value="Ribonuclease Inhibitor"/>
    <property type="match status" value="1"/>
</dbReference>
<dbReference type="Pfam" id="PF00560">
    <property type="entry name" value="LRR_1"/>
    <property type="match status" value="1"/>
</dbReference>
<organism evidence="6">
    <name type="scientific">Fagus sylvatica</name>
    <name type="common">Beechnut</name>
    <dbReference type="NCBI Taxonomy" id="28930"/>
    <lineage>
        <taxon>Eukaryota</taxon>
        <taxon>Viridiplantae</taxon>
        <taxon>Streptophyta</taxon>
        <taxon>Embryophyta</taxon>
        <taxon>Tracheophyta</taxon>
        <taxon>Spermatophyta</taxon>
        <taxon>Magnoliopsida</taxon>
        <taxon>eudicotyledons</taxon>
        <taxon>Gunneridae</taxon>
        <taxon>Pentapetalae</taxon>
        <taxon>rosids</taxon>
        <taxon>fabids</taxon>
        <taxon>Fagales</taxon>
        <taxon>Fagaceae</taxon>
        <taxon>Fagus</taxon>
    </lineage>
</organism>
<dbReference type="EMBL" id="OIVN01006414">
    <property type="protein sequence ID" value="SPD32632.1"/>
    <property type="molecule type" value="Genomic_DNA"/>
</dbReference>